<dbReference type="Pfam" id="PF03106">
    <property type="entry name" value="WRKY"/>
    <property type="match status" value="1"/>
</dbReference>
<dbReference type="InterPro" id="IPR036576">
    <property type="entry name" value="WRKY_dom_sf"/>
</dbReference>
<dbReference type="InterPro" id="IPR003657">
    <property type="entry name" value="WRKY_dom"/>
</dbReference>
<reference evidence="8 9" key="1">
    <citation type="submission" date="2018-09" db="EMBL/GenBank/DDBJ databases">
        <title>A high-quality reference genome of wild soybean provides a powerful tool to mine soybean genomes.</title>
        <authorList>
            <person name="Xie M."/>
            <person name="Chung C.Y.L."/>
            <person name="Li M.-W."/>
            <person name="Wong F.-L."/>
            <person name="Chan T.-F."/>
            <person name="Lam H.-M."/>
        </authorList>
    </citation>
    <scope>NUCLEOTIDE SEQUENCE [LARGE SCALE GENOMIC DNA]</scope>
    <source>
        <strain evidence="9">cv. W05</strain>
        <tissue evidence="8">Hypocotyl of etiolated seedlings</tissue>
    </source>
</reference>
<dbReference type="EMBL" id="QZWG01000018">
    <property type="protein sequence ID" value="RZB53203.1"/>
    <property type="molecule type" value="Genomic_DNA"/>
</dbReference>
<dbReference type="SMART" id="SM00774">
    <property type="entry name" value="WRKY"/>
    <property type="match status" value="1"/>
</dbReference>
<dbReference type="Gramene" id="XM_028356273.1">
    <property type="protein sequence ID" value="XP_028212074.1"/>
    <property type="gene ID" value="LOC114394627"/>
</dbReference>
<evidence type="ECO:0000256" key="5">
    <source>
        <dbReference type="ARBA" id="ARBA00023242"/>
    </source>
</evidence>
<evidence type="ECO:0000313" key="9">
    <source>
        <dbReference type="Proteomes" id="UP000289340"/>
    </source>
</evidence>
<sequence>MEAERGGAPNYELQVSFTNTPQALHEMGFVQYEENQVLGFLSPSSQSQSSHLSQSLNSDTGVVAVTATTPTATIGFMSHSGLVTKTWNNDQVGTLDPKPVEDENCTGNGSDQGNNNTWWRSAATEKNKVKIRRKLREPRFCFQTRSDVDVLDDGYKWRKYGQKVVKNSLHPRSYYRCTHNNCRVKKRVERLSEDCRMVITTYEGRHNHSPCDDSNSSENECFTSF</sequence>
<protein>
    <submittedName>
        <fullName evidence="8">Putative WRKY transcription factor 12</fullName>
    </submittedName>
</protein>
<comment type="subcellular location">
    <subcellularLocation>
        <location evidence="1">Nucleus</location>
    </subcellularLocation>
</comment>
<name>A0A445FWQ5_GLYSO</name>
<keyword evidence="9" id="KW-1185">Reference proteome</keyword>
<evidence type="ECO:0000313" key="8">
    <source>
        <dbReference type="EMBL" id="RZB53203.1"/>
    </source>
</evidence>
<dbReference type="GO" id="GO:0043565">
    <property type="term" value="F:sequence-specific DNA binding"/>
    <property type="evidence" value="ECO:0007669"/>
    <property type="project" value="InterPro"/>
</dbReference>
<organism evidence="8 9">
    <name type="scientific">Glycine soja</name>
    <name type="common">Wild soybean</name>
    <dbReference type="NCBI Taxonomy" id="3848"/>
    <lineage>
        <taxon>Eukaryota</taxon>
        <taxon>Viridiplantae</taxon>
        <taxon>Streptophyta</taxon>
        <taxon>Embryophyta</taxon>
        <taxon>Tracheophyta</taxon>
        <taxon>Spermatophyta</taxon>
        <taxon>Magnoliopsida</taxon>
        <taxon>eudicotyledons</taxon>
        <taxon>Gunneridae</taxon>
        <taxon>Pentapetalae</taxon>
        <taxon>rosids</taxon>
        <taxon>fabids</taxon>
        <taxon>Fabales</taxon>
        <taxon>Fabaceae</taxon>
        <taxon>Papilionoideae</taxon>
        <taxon>50 kb inversion clade</taxon>
        <taxon>NPAAA clade</taxon>
        <taxon>indigoferoid/millettioid clade</taxon>
        <taxon>Phaseoleae</taxon>
        <taxon>Glycine</taxon>
        <taxon>Glycine subgen. Soja</taxon>
    </lineage>
</organism>
<accession>A0A445FWQ5</accession>
<dbReference type="FunFam" id="2.20.25.80:FF:000003">
    <property type="entry name" value="WRKY transcription factor 57"/>
    <property type="match status" value="1"/>
</dbReference>
<dbReference type="SUPFAM" id="SSF118290">
    <property type="entry name" value="WRKY DNA-binding domain"/>
    <property type="match status" value="1"/>
</dbReference>
<keyword evidence="5" id="KW-0539">Nucleus</keyword>
<comment type="caution">
    <text evidence="8">The sequence shown here is derived from an EMBL/GenBank/DDBJ whole genome shotgun (WGS) entry which is preliminary data.</text>
</comment>
<keyword evidence="2" id="KW-0805">Transcription regulation</keyword>
<evidence type="ECO:0000256" key="6">
    <source>
        <dbReference type="SAM" id="MobiDB-lite"/>
    </source>
</evidence>
<dbReference type="GO" id="GO:0005634">
    <property type="term" value="C:nucleus"/>
    <property type="evidence" value="ECO:0007669"/>
    <property type="project" value="UniProtKB-SubCell"/>
</dbReference>
<evidence type="ECO:0000259" key="7">
    <source>
        <dbReference type="PROSITE" id="PS50811"/>
    </source>
</evidence>
<dbReference type="PROSITE" id="PS50811">
    <property type="entry name" value="WRKY"/>
    <property type="match status" value="1"/>
</dbReference>
<dbReference type="PANTHER" id="PTHR31221">
    <property type="entry name" value="WRKY TRANSCRIPTION FACTOR PROTEIN 1-RELATED"/>
    <property type="match status" value="1"/>
</dbReference>
<evidence type="ECO:0000256" key="1">
    <source>
        <dbReference type="ARBA" id="ARBA00004123"/>
    </source>
</evidence>
<feature type="domain" description="WRKY" evidence="7">
    <location>
        <begin position="146"/>
        <end position="208"/>
    </location>
</feature>
<proteinExistence type="predicted"/>
<dbReference type="GO" id="GO:0003700">
    <property type="term" value="F:DNA-binding transcription factor activity"/>
    <property type="evidence" value="ECO:0007669"/>
    <property type="project" value="InterPro"/>
</dbReference>
<dbReference type="AlphaFoldDB" id="A0A445FWQ5"/>
<evidence type="ECO:0000256" key="3">
    <source>
        <dbReference type="ARBA" id="ARBA00023125"/>
    </source>
</evidence>
<keyword evidence="3" id="KW-0238">DNA-binding</keyword>
<feature type="compositionally biased region" description="Polar residues" evidence="6">
    <location>
        <begin position="105"/>
        <end position="117"/>
    </location>
</feature>
<dbReference type="InterPro" id="IPR044810">
    <property type="entry name" value="WRKY_plant"/>
</dbReference>
<dbReference type="Proteomes" id="UP000289340">
    <property type="component" value="Chromosome 18"/>
</dbReference>
<dbReference type="Gene3D" id="2.20.25.80">
    <property type="entry name" value="WRKY domain"/>
    <property type="match status" value="1"/>
</dbReference>
<evidence type="ECO:0000256" key="4">
    <source>
        <dbReference type="ARBA" id="ARBA00023163"/>
    </source>
</evidence>
<dbReference type="PANTHER" id="PTHR31221:SF137">
    <property type="entry name" value="WRKY TRANSCRIPTION FACTOR 12-RELATED"/>
    <property type="match status" value="1"/>
</dbReference>
<keyword evidence="4" id="KW-0804">Transcription</keyword>
<feature type="region of interest" description="Disordered" evidence="6">
    <location>
        <begin position="94"/>
        <end position="117"/>
    </location>
</feature>
<evidence type="ECO:0000256" key="2">
    <source>
        <dbReference type="ARBA" id="ARBA00023015"/>
    </source>
</evidence>
<gene>
    <name evidence="8" type="ORF">D0Y65_049291</name>
</gene>
<dbReference type="SMR" id="A0A445FWQ5"/>